<dbReference type="PANTHER" id="PTHR13363">
    <property type="entry name" value="RING FINGER AND SRY DOMAIN-CONTAINING"/>
    <property type="match status" value="1"/>
</dbReference>
<feature type="region of interest" description="Disordered" evidence="4">
    <location>
        <begin position="593"/>
        <end position="612"/>
    </location>
</feature>
<dbReference type="SUPFAM" id="SSF49899">
    <property type="entry name" value="Concanavalin A-like lectins/glucanases"/>
    <property type="match status" value="1"/>
</dbReference>
<accession>A0A077WLA1</accession>
<feature type="region of interest" description="Disordered" evidence="4">
    <location>
        <begin position="782"/>
        <end position="821"/>
    </location>
</feature>
<dbReference type="Pfam" id="PF00622">
    <property type="entry name" value="SPRY"/>
    <property type="match status" value="1"/>
</dbReference>
<dbReference type="InterPro" id="IPR013320">
    <property type="entry name" value="ConA-like_dom_sf"/>
</dbReference>
<evidence type="ECO:0000259" key="6">
    <source>
        <dbReference type="PROSITE" id="PS50188"/>
    </source>
</evidence>
<dbReference type="GO" id="GO:0004842">
    <property type="term" value="F:ubiquitin-protein transferase activity"/>
    <property type="evidence" value="ECO:0007669"/>
    <property type="project" value="InterPro"/>
</dbReference>
<dbReference type="InterPro" id="IPR001870">
    <property type="entry name" value="B30.2/SPRY"/>
</dbReference>
<protein>
    <recommendedName>
        <fullName evidence="6">B30.2/SPRY domain-containing protein</fullName>
    </recommendedName>
</protein>
<dbReference type="InterPro" id="IPR045129">
    <property type="entry name" value="RNF123/RKP/RSPRY1"/>
</dbReference>
<dbReference type="Gene3D" id="2.60.120.920">
    <property type="match status" value="1"/>
</dbReference>
<dbReference type="InterPro" id="IPR000225">
    <property type="entry name" value="Armadillo"/>
</dbReference>
<keyword evidence="5" id="KW-0812">Transmembrane</keyword>
<dbReference type="GO" id="GO:0008270">
    <property type="term" value="F:zinc ion binding"/>
    <property type="evidence" value="ECO:0007669"/>
    <property type="project" value="UniProtKB-KW"/>
</dbReference>
<feature type="compositionally biased region" description="Low complexity" evidence="4">
    <location>
        <begin position="783"/>
        <end position="793"/>
    </location>
</feature>
<dbReference type="GO" id="GO:0051603">
    <property type="term" value="P:proteolysis involved in protein catabolic process"/>
    <property type="evidence" value="ECO:0007669"/>
    <property type="project" value="TreeGrafter"/>
</dbReference>
<evidence type="ECO:0000256" key="1">
    <source>
        <dbReference type="ARBA" id="ARBA00022723"/>
    </source>
</evidence>
<dbReference type="Gene3D" id="1.25.10.10">
    <property type="entry name" value="Leucine-rich Repeat Variant"/>
    <property type="match status" value="2"/>
</dbReference>
<dbReference type="InterPro" id="IPR016024">
    <property type="entry name" value="ARM-type_fold"/>
</dbReference>
<evidence type="ECO:0000256" key="4">
    <source>
        <dbReference type="SAM" id="MobiDB-lite"/>
    </source>
</evidence>
<sequence>MRPSHRSFGNAKDSLSPANATFYFLSGVAAVFMAYSIYSNVKSFRERNAVYTSRRKREVMRQEANKRVEDSIPLKSLALLTQSSNASIQSGAVKIVLDRAMSETYLPVIVQACKKESSLDTREKAVSSLHLLTRRDSNRPALLAAGVLDILVETLKDTEPPMSESAQRYAAVAICDLIQGSDGCKCYIVELGILDSIKRILTSPTIRNNELRYWTLMILYQITRTEPFPKILIQEGFVAVLAQMARMTYGNTNMPKFCIQSLVRIVSNVEVGEAKSILEELLDYKIIDLISISLRAEDLELVYWAAGLMHEFVVKDVALQSFREIRGLHSILNALLGAEEIYISRVVLRTIKYMAYGQAAERFRQEMIDSGMVQKIMRSLTLDDDDVRYWSVLCINTVAAQVESHQDIIGSNEFKLFLELTVSRKVHVAIFSSEILSLICCITSNCTILEPHVDEVVSSLNNLLSYDELDVQYNAAGAVFNLMSMRDDFACHVKDQCQDTLISMCVASTHERVQLTCAKALMMMTIKFPSITSRIIYQVIKPLINTSIEISRHALPIVLIQTVLATSNHHGDTTRHQQQKRQISSNIRVSAIPADDNDSYQSDSSSSSSATDESNMTSLFMKFELPIGARIQFVGALSALRILLENRDVFGSVVSGTEDEALLADMTKMDDILDAGTLRNYDVKTRHSTRLADLNEVMNDNVPNEYIPSAPLPSIPSDDTLPDSVRRLAESLMMLALHPVLNAWGAERPDIQLDNAAMQEEAARGWYYEVISWLKQSTAVITSQQKPSSQSHKSSTRPKTYAPSDSSEDSEIEYDDDDDDQPFIMTKKVESAAERLGETRRKGEEHDSTIVDEVMAAGQPLHFAKLYSGFASRAWMLLRSLVRYGSVRHFLVHEMNIVEAMIYIFQNCRPLSDHVLTCVGTMICADPAWVIPKSAVQVMAISIWRSAQVPMTQKRSFHFYARLILTFATRCISPASACDNHPAFVEIDLHRRSKYCLLNYETRLEARNDSWTFETVRATHHTPPLDSDPWSLSPIHKYAFEVVLATEGLMQVGWVSEDFGIDPEGGTGVGDDAFSYGYDGCRVKKWHKQDQNRRKSYGQRWSVGDTITCCLDLDQGEMRYYQNGQDLGVAFTDIDTTKVWYPAVSLSTGQETRFRFGGALDKLRFLPDGYTSISQLALPPISIELPPPQVARRHTIESEKSDEVDRLTCAMEQMTFDVTPHELDGSEEPSLRPVRVGKLEDDIPPTQPTRILNSRAVSRDDQSILPSLYFEMAIAYYDKKLTNDDELDGTIVVGMQSLHEDSHVRLEYQHLHKQATVYQGMTAQTESFDMDIADGDVVGMLYIQERNVMYITLNGSITVIVDLLPASEGGDHFLPFLPYRSGDVKTHINYGDELFRWQRANSMSAKEKMRRYLGQLLS</sequence>
<name>A0A077WLA1_9FUNG</name>
<dbReference type="SMART" id="SM00449">
    <property type="entry name" value="SPRY"/>
    <property type="match status" value="1"/>
</dbReference>
<dbReference type="EMBL" id="LK023324">
    <property type="protein sequence ID" value="CDS07938.1"/>
    <property type="molecule type" value="Genomic_DNA"/>
</dbReference>
<keyword evidence="3" id="KW-0862">Zinc</keyword>
<dbReference type="InterPro" id="IPR013333">
    <property type="entry name" value="Ryan_recept"/>
</dbReference>
<evidence type="ECO:0000256" key="5">
    <source>
        <dbReference type="SAM" id="Phobius"/>
    </source>
</evidence>
<keyword evidence="2" id="KW-0863">Zinc-finger</keyword>
<feature type="compositionally biased region" description="Low complexity" evidence="4">
    <location>
        <begin position="599"/>
        <end position="612"/>
    </location>
</feature>
<dbReference type="OrthoDB" id="2967263at2759"/>
<gene>
    <name evidence="7" type="ORF">LRAMOSA01887</name>
</gene>
<organism evidence="7">
    <name type="scientific">Lichtheimia ramosa</name>
    <dbReference type="NCBI Taxonomy" id="688394"/>
    <lineage>
        <taxon>Eukaryota</taxon>
        <taxon>Fungi</taxon>
        <taxon>Fungi incertae sedis</taxon>
        <taxon>Mucoromycota</taxon>
        <taxon>Mucoromycotina</taxon>
        <taxon>Mucoromycetes</taxon>
        <taxon>Mucorales</taxon>
        <taxon>Lichtheimiaceae</taxon>
        <taxon>Lichtheimia</taxon>
    </lineage>
</organism>
<dbReference type="SUPFAM" id="SSF48371">
    <property type="entry name" value="ARM repeat"/>
    <property type="match status" value="2"/>
</dbReference>
<dbReference type="PRINTS" id="PR00795">
    <property type="entry name" value="RYANODINER"/>
</dbReference>
<evidence type="ECO:0000256" key="3">
    <source>
        <dbReference type="ARBA" id="ARBA00022833"/>
    </source>
</evidence>
<dbReference type="GO" id="GO:0005737">
    <property type="term" value="C:cytoplasm"/>
    <property type="evidence" value="ECO:0007669"/>
    <property type="project" value="TreeGrafter"/>
</dbReference>
<dbReference type="PANTHER" id="PTHR13363:SF5">
    <property type="entry name" value="E3 UBIQUITIN-PROTEIN LIGASE RNF123"/>
    <property type="match status" value="1"/>
</dbReference>
<evidence type="ECO:0000313" key="7">
    <source>
        <dbReference type="EMBL" id="CDS07938.1"/>
    </source>
</evidence>
<reference evidence="7" key="1">
    <citation type="journal article" date="2014" name="Genome Announc.">
        <title>De novo whole-genome sequence and genome annotation of Lichtheimia ramosa.</title>
        <authorList>
            <person name="Linde J."/>
            <person name="Schwartze V."/>
            <person name="Binder U."/>
            <person name="Lass-Florl C."/>
            <person name="Voigt K."/>
            <person name="Horn F."/>
        </authorList>
    </citation>
    <scope>NUCLEOTIDE SEQUENCE</scope>
    <source>
        <strain evidence="7">JMRC FSU:6197</strain>
    </source>
</reference>
<dbReference type="GO" id="GO:0005219">
    <property type="term" value="F:ryanodine-sensitive calcium-release channel activity"/>
    <property type="evidence" value="ECO:0007669"/>
    <property type="project" value="InterPro"/>
</dbReference>
<evidence type="ECO:0000256" key="2">
    <source>
        <dbReference type="ARBA" id="ARBA00022771"/>
    </source>
</evidence>
<dbReference type="InterPro" id="IPR003877">
    <property type="entry name" value="SPRY_dom"/>
</dbReference>
<keyword evidence="5" id="KW-1133">Transmembrane helix</keyword>
<keyword evidence="1" id="KW-0479">Metal-binding</keyword>
<dbReference type="PROSITE" id="PS50188">
    <property type="entry name" value="B302_SPRY"/>
    <property type="match status" value="1"/>
</dbReference>
<feature type="domain" description="B30.2/SPRY" evidence="6">
    <location>
        <begin position="965"/>
        <end position="1161"/>
    </location>
</feature>
<feature type="compositionally biased region" description="Acidic residues" evidence="4">
    <location>
        <begin position="806"/>
        <end position="821"/>
    </location>
</feature>
<dbReference type="SMART" id="SM00185">
    <property type="entry name" value="ARM"/>
    <property type="match status" value="4"/>
</dbReference>
<feature type="transmembrane region" description="Helical" evidence="5">
    <location>
        <begin position="20"/>
        <end position="38"/>
    </location>
</feature>
<keyword evidence="5" id="KW-0472">Membrane</keyword>
<dbReference type="InterPro" id="IPR011989">
    <property type="entry name" value="ARM-like"/>
</dbReference>
<proteinExistence type="predicted"/>
<dbReference type="InterPro" id="IPR043136">
    <property type="entry name" value="B30.2/SPRY_sf"/>
</dbReference>